<dbReference type="InterPro" id="IPR000873">
    <property type="entry name" value="AMP-dep_synth/lig_dom"/>
</dbReference>
<sequence>MATADQQELHIGVWAARTPDRPAVIEAETGRVITFGAYEAMSNRVAHLARALGLRPHDHAVVLLENRYDYLPLFWGLIRAGLRVTPMPTHLTKAEIEYILADCDAKLFLTSQAMAPVAGQLDLSCMPAEARLMTDGAAPGFADLDAELAGLPDTPIPDQQEGIDMLYSSGTTGRPKGVRKPMPQGPFGVPNALLTKTAERYGFDTSTVYLHPSPLYHAAPLGYTIRIGRLGGCIVVMRKFDAEACLANIERYGVTHSQWVPTHFNRLLKLPEEVRHRYDLSTLQCAIHAAAPCPHDVKRAMIDWWGPVIQEYYAGSEGNGQCSITSEEWLERPGSVGQAKVGTLHICDEDGRELPAGEIGTIYFEGGAPFEYHNDPGKTAESRHPTETWSTIGDVGYVDDAGYLYLTDRKSFMILSGGVNIYPQEVEALLLTHPDIEDAAVFGVPNEDFGEEVKAVVQPKAGVVPSDALAAEISAFCRANLSHVKCPRSVEFIAEMPRGDNGKLYKKVLRAPYWEQTPA</sequence>
<gene>
    <name evidence="3" type="ORF">GCM10011534_03270</name>
</gene>
<feature type="domain" description="AMP-binding enzyme C-terminal" evidence="2">
    <location>
        <begin position="425"/>
        <end position="503"/>
    </location>
</feature>
<dbReference type="PROSITE" id="PS00455">
    <property type="entry name" value="AMP_BINDING"/>
    <property type="match status" value="1"/>
</dbReference>
<reference evidence="3" key="2">
    <citation type="submission" date="2020-09" db="EMBL/GenBank/DDBJ databases">
        <authorList>
            <person name="Sun Q."/>
            <person name="Zhou Y."/>
        </authorList>
    </citation>
    <scope>NUCLEOTIDE SEQUENCE</scope>
    <source>
        <strain evidence="3">CGMCC 1.6293</strain>
    </source>
</reference>
<dbReference type="Pfam" id="PF00501">
    <property type="entry name" value="AMP-binding"/>
    <property type="match status" value="1"/>
</dbReference>
<dbReference type="AlphaFoldDB" id="A0A917SKR3"/>
<dbReference type="Gene3D" id="3.30.300.30">
    <property type="match status" value="1"/>
</dbReference>
<reference evidence="3" key="1">
    <citation type="journal article" date="2014" name="Int. J. Syst. Evol. Microbiol.">
        <title>Complete genome sequence of Corynebacterium casei LMG S-19264T (=DSM 44701T), isolated from a smear-ripened cheese.</title>
        <authorList>
            <consortium name="US DOE Joint Genome Institute (JGI-PGF)"/>
            <person name="Walter F."/>
            <person name="Albersmeier A."/>
            <person name="Kalinowski J."/>
            <person name="Ruckert C."/>
        </authorList>
    </citation>
    <scope>NUCLEOTIDE SEQUENCE</scope>
    <source>
        <strain evidence="3">CGMCC 1.6293</strain>
    </source>
</reference>
<dbReference type="PANTHER" id="PTHR24096">
    <property type="entry name" value="LONG-CHAIN-FATTY-ACID--COA LIGASE"/>
    <property type="match status" value="1"/>
</dbReference>
<dbReference type="GO" id="GO:0016405">
    <property type="term" value="F:CoA-ligase activity"/>
    <property type="evidence" value="ECO:0007669"/>
    <property type="project" value="TreeGrafter"/>
</dbReference>
<dbReference type="Gene3D" id="3.40.50.12780">
    <property type="entry name" value="N-terminal domain of ligase-like"/>
    <property type="match status" value="1"/>
</dbReference>
<dbReference type="InterPro" id="IPR025110">
    <property type="entry name" value="AMP-bd_C"/>
</dbReference>
<dbReference type="InterPro" id="IPR045851">
    <property type="entry name" value="AMP-bd_C_sf"/>
</dbReference>
<name>A0A917SKR3_9RHOB</name>
<dbReference type="PANTHER" id="PTHR24096:SF323">
    <property type="entry name" value="BLR3536 PROTEIN"/>
    <property type="match status" value="1"/>
</dbReference>
<dbReference type="RefSeq" id="WP_229669123.1">
    <property type="nucleotide sequence ID" value="NZ_BMLF01000001.1"/>
</dbReference>
<organism evidence="3 4">
    <name type="scientific">Pseudooceanicola nanhaiensis</name>
    <dbReference type="NCBI Taxonomy" id="375761"/>
    <lineage>
        <taxon>Bacteria</taxon>
        <taxon>Pseudomonadati</taxon>
        <taxon>Pseudomonadota</taxon>
        <taxon>Alphaproteobacteria</taxon>
        <taxon>Rhodobacterales</taxon>
        <taxon>Paracoccaceae</taxon>
        <taxon>Pseudooceanicola</taxon>
    </lineage>
</organism>
<dbReference type="EMBL" id="BMLF01000001">
    <property type="protein sequence ID" value="GGL84732.1"/>
    <property type="molecule type" value="Genomic_DNA"/>
</dbReference>
<protein>
    <submittedName>
        <fullName evidence="3">Acyl-CoA synthetase</fullName>
    </submittedName>
</protein>
<feature type="domain" description="AMP-dependent synthetase/ligase" evidence="1">
    <location>
        <begin position="14"/>
        <end position="366"/>
    </location>
</feature>
<accession>A0A917SKR3</accession>
<dbReference type="SUPFAM" id="SSF56801">
    <property type="entry name" value="Acetyl-CoA synthetase-like"/>
    <property type="match status" value="1"/>
</dbReference>
<comment type="caution">
    <text evidence="3">The sequence shown here is derived from an EMBL/GenBank/DDBJ whole genome shotgun (WGS) entry which is preliminary data.</text>
</comment>
<dbReference type="InterPro" id="IPR020845">
    <property type="entry name" value="AMP-binding_CS"/>
</dbReference>
<dbReference type="InterPro" id="IPR042099">
    <property type="entry name" value="ANL_N_sf"/>
</dbReference>
<evidence type="ECO:0000313" key="3">
    <source>
        <dbReference type="EMBL" id="GGL84732.1"/>
    </source>
</evidence>
<keyword evidence="4" id="KW-1185">Reference proteome</keyword>
<evidence type="ECO:0000313" key="4">
    <source>
        <dbReference type="Proteomes" id="UP000649829"/>
    </source>
</evidence>
<proteinExistence type="predicted"/>
<evidence type="ECO:0000259" key="2">
    <source>
        <dbReference type="Pfam" id="PF13193"/>
    </source>
</evidence>
<dbReference type="Proteomes" id="UP000649829">
    <property type="component" value="Unassembled WGS sequence"/>
</dbReference>
<evidence type="ECO:0000259" key="1">
    <source>
        <dbReference type="Pfam" id="PF00501"/>
    </source>
</evidence>
<dbReference type="Pfam" id="PF13193">
    <property type="entry name" value="AMP-binding_C"/>
    <property type="match status" value="1"/>
</dbReference>